<dbReference type="InterPro" id="IPR051448">
    <property type="entry name" value="CdaR-like_regulators"/>
</dbReference>
<dbReference type="PANTHER" id="PTHR33744">
    <property type="entry name" value="CARBOHYDRATE DIACID REGULATOR"/>
    <property type="match status" value="1"/>
</dbReference>
<dbReference type="RefSeq" id="WP_270680398.1">
    <property type="nucleotide sequence ID" value="NZ_JAQFWP010000062.1"/>
</dbReference>
<dbReference type="InterPro" id="IPR025736">
    <property type="entry name" value="PucR_C-HTH_dom"/>
</dbReference>
<evidence type="ECO:0000313" key="3">
    <source>
        <dbReference type="EMBL" id="MDA2807776.1"/>
    </source>
</evidence>
<organism evidence="3 4">
    <name type="scientific">Nocardiopsis suaedae</name>
    <dbReference type="NCBI Taxonomy" id="3018444"/>
    <lineage>
        <taxon>Bacteria</taxon>
        <taxon>Bacillati</taxon>
        <taxon>Actinomycetota</taxon>
        <taxon>Actinomycetes</taxon>
        <taxon>Streptosporangiales</taxon>
        <taxon>Nocardiopsidaceae</taxon>
        <taxon>Nocardiopsis</taxon>
    </lineage>
</organism>
<sequence>MPPTLGAVLRTPRLGLRLRAGGPDAEVRPVRWVAISELTDPTPYLEGGELVLTTGIRWPEGGGGADALAAYTRRLADSGAAGLGFGSGVAHERVPPALVDAAEEAGLPLIEVPRPTPFIAVGKEVSRLLAQEEYEGLTRAFAAQRRLTQAALRGDRAVVERLGAELAKVASPARAVPGRAGGGEPSRWWVLLLDPDGRARHAAPEGAAARAGDLGEEVARLRAARRPSGASVSSEGESISLQPLGVGGRVRGFLAVGASHGLGADERTLVSAAASLMSLELEHRAPEEGELAAGVLEALLDGELDLAEGRAERLRGALPEPPLVVAVAEAAPLGGDGDLTLTHLHPPRGCLAGRIGDRAVLVGPKAAAPGEALAEAVQGSVGVSRPSDLEGLPAARAEAERALEAAAAEGRGVVRASELPGGFLGLLGGRAGRRMAGDVLAPLLKQRSADDLVASLRGYLAASGKWDAAAERLGIHRHTLRYRINRIRKLLPGELSDPDYRTELWIALRLLEEEPPGER</sequence>
<gene>
    <name evidence="3" type="ORF">O4U47_24920</name>
</gene>
<name>A0ABT4TSU9_9ACTN</name>
<evidence type="ECO:0000313" key="4">
    <source>
        <dbReference type="Proteomes" id="UP001165685"/>
    </source>
</evidence>
<feature type="domain" description="PucR C-terminal helix-turn-helix" evidence="2">
    <location>
        <begin position="452"/>
        <end position="510"/>
    </location>
</feature>
<dbReference type="Proteomes" id="UP001165685">
    <property type="component" value="Unassembled WGS sequence"/>
</dbReference>
<dbReference type="Pfam" id="PF07905">
    <property type="entry name" value="PucR"/>
    <property type="match status" value="1"/>
</dbReference>
<dbReference type="InterPro" id="IPR012914">
    <property type="entry name" value="PucR_dom"/>
</dbReference>
<dbReference type="Gene3D" id="1.10.10.2840">
    <property type="entry name" value="PucR C-terminal helix-turn-helix domain"/>
    <property type="match status" value="1"/>
</dbReference>
<comment type="caution">
    <text evidence="3">The sequence shown here is derived from an EMBL/GenBank/DDBJ whole genome shotgun (WGS) entry which is preliminary data.</text>
</comment>
<reference evidence="3" key="1">
    <citation type="submission" date="2023-01" db="EMBL/GenBank/DDBJ databases">
        <title>Draft genome sequence of Nocardiopsis sp. LSu2-4 isolated from halophytes.</title>
        <authorList>
            <person name="Duangmal K."/>
            <person name="Chantavorakit T."/>
        </authorList>
    </citation>
    <scope>NUCLEOTIDE SEQUENCE</scope>
    <source>
        <strain evidence="3">LSu2-4</strain>
    </source>
</reference>
<dbReference type="Pfam" id="PF13556">
    <property type="entry name" value="HTH_30"/>
    <property type="match status" value="1"/>
</dbReference>
<feature type="domain" description="Purine catabolism PurC-like" evidence="1">
    <location>
        <begin position="8"/>
        <end position="128"/>
    </location>
</feature>
<protein>
    <submittedName>
        <fullName evidence="3">PucR family transcriptional regulator</fullName>
    </submittedName>
</protein>
<evidence type="ECO:0000259" key="2">
    <source>
        <dbReference type="Pfam" id="PF13556"/>
    </source>
</evidence>
<evidence type="ECO:0000259" key="1">
    <source>
        <dbReference type="Pfam" id="PF07905"/>
    </source>
</evidence>
<accession>A0ABT4TSU9</accession>
<dbReference type="InterPro" id="IPR042070">
    <property type="entry name" value="PucR_C-HTH_sf"/>
</dbReference>
<keyword evidence="4" id="KW-1185">Reference proteome</keyword>
<dbReference type="PANTHER" id="PTHR33744:SF1">
    <property type="entry name" value="DNA-BINDING TRANSCRIPTIONAL ACTIVATOR ADER"/>
    <property type="match status" value="1"/>
</dbReference>
<proteinExistence type="predicted"/>
<dbReference type="EMBL" id="JAQFWP010000062">
    <property type="protein sequence ID" value="MDA2807776.1"/>
    <property type="molecule type" value="Genomic_DNA"/>
</dbReference>